<dbReference type="EMBL" id="CP020910">
    <property type="protein sequence ID" value="ARQ13407.1"/>
    <property type="molecule type" value="Genomic_DNA"/>
</dbReference>
<proteinExistence type="predicted"/>
<dbReference type="AlphaFoldDB" id="A0AAN1EN12"/>
<reference evidence="1 2" key="1">
    <citation type="submission" date="2017-04" db="EMBL/GenBank/DDBJ databases">
        <title>Complete genome sequences of Rhizobium genomic linages associated to common bean (phaseolus vulgaris).</title>
        <authorList>
            <person name="Santamaria R.I."/>
            <person name="Bustos P."/>
            <person name="Perez-Carrascal O."/>
            <person name="Martinez-Flores I."/>
            <person name="Juarez S."/>
            <person name="Lozano L."/>
            <person name="Miranda F."/>
            <person name="Vinuesa P."/>
            <person name="Martinez-Romero E."/>
            <person name="Cevallos M.A."/>
            <person name="Romero D."/>
            <person name="Davila G."/>
            <person name="Gonzalez V."/>
        </authorList>
    </citation>
    <scope>NUCLEOTIDE SEQUENCE [LARGE SCALE GENOMIC DNA]</scope>
    <source>
        <strain evidence="1 2">NXC12</strain>
        <plasmid evidence="2">pretnxc12d</plasmid>
    </source>
</reference>
<keyword evidence="1" id="KW-0614">Plasmid</keyword>
<organism evidence="1 2">
    <name type="scientific">Rhizobium etli</name>
    <dbReference type="NCBI Taxonomy" id="29449"/>
    <lineage>
        <taxon>Bacteria</taxon>
        <taxon>Pseudomonadati</taxon>
        <taxon>Pseudomonadota</taxon>
        <taxon>Alphaproteobacteria</taxon>
        <taxon>Hyphomicrobiales</taxon>
        <taxon>Rhizobiaceae</taxon>
        <taxon>Rhizobium/Agrobacterium group</taxon>
        <taxon>Rhizobium</taxon>
    </lineage>
</organism>
<dbReference type="Proteomes" id="UP000194159">
    <property type="component" value="Plasmid pRetNXC12d"/>
</dbReference>
<protein>
    <submittedName>
        <fullName evidence="1">Uncharacterized protein</fullName>
    </submittedName>
</protein>
<accession>A0AAN1EN12</accession>
<evidence type="ECO:0000313" key="2">
    <source>
        <dbReference type="Proteomes" id="UP000194159"/>
    </source>
</evidence>
<sequence>MRWQMSFGLKKATNGSLKIRHPSWVRKCTARVNAYQSTSDYSAVARLAPLPLSAHDAANPRYNPQAKGFGAFTAGTD</sequence>
<name>A0AAN1EN12_RHIET</name>
<gene>
    <name evidence="1" type="ORF">NXC12_PD00314</name>
</gene>
<geneLocation type="plasmid" evidence="2">
    <name>pretnxc12d</name>
</geneLocation>
<evidence type="ECO:0000313" key="1">
    <source>
        <dbReference type="EMBL" id="ARQ13407.1"/>
    </source>
</evidence>